<dbReference type="Gene3D" id="2.40.100.20">
    <property type="match status" value="1"/>
</dbReference>
<dbReference type="PIRSF" id="PIRSF006456">
    <property type="entry name" value="UCP006456"/>
    <property type="match status" value="1"/>
</dbReference>
<dbReference type="InterPro" id="IPR007256">
    <property type="entry name" value="TM1367-like"/>
</dbReference>
<dbReference type="InterPro" id="IPR025658">
    <property type="entry name" value="Cyclophilin_TM1367"/>
</dbReference>
<dbReference type="EMBL" id="BARV01038589">
    <property type="protein sequence ID" value="GAI49009.1"/>
    <property type="molecule type" value="Genomic_DNA"/>
</dbReference>
<evidence type="ECO:0000259" key="1">
    <source>
        <dbReference type="Pfam" id="PF04126"/>
    </source>
</evidence>
<dbReference type="AlphaFoldDB" id="X1R0E2"/>
<organism evidence="2">
    <name type="scientific">marine sediment metagenome</name>
    <dbReference type="NCBI Taxonomy" id="412755"/>
    <lineage>
        <taxon>unclassified sequences</taxon>
        <taxon>metagenomes</taxon>
        <taxon>ecological metagenomes</taxon>
    </lineage>
</organism>
<feature type="domain" description="Cyclophilin TM1367-like" evidence="1">
    <location>
        <begin position="8"/>
        <end position="125"/>
    </location>
</feature>
<sequence length="128" mass="13916">MDNMFDEKITITVEDIKMSAELNDSETAQKIWKALPIEGSANTWGDEIYFSIPVNVGLENAKAVVSEGDLGYWSPGNAFCIFFGLTPASQGDEIRPASPVNIFGKVIGDPKVFKKVSSGAKIIIEKSE</sequence>
<comment type="caution">
    <text evidence="2">The sequence shown here is derived from an EMBL/GenBank/DDBJ whole genome shotgun (WGS) entry which is preliminary data.</text>
</comment>
<dbReference type="SUPFAM" id="SSF50891">
    <property type="entry name" value="Cyclophilin-like"/>
    <property type="match status" value="1"/>
</dbReference>
<dbReference type="Pfam" id="PF04126">
    <property type="entry name" value="Cyclophil_like"/>
    <property type="match status" value="1"/>
</dbReference>
<gene>
    <name evidence="2" type="ORF">S06H3_59402</name>
</gene>
<reference evidence="2" key="1">
    <citation type="journal article" date="2014" name="Front. Microbiol.">
        <title>High frequency of phylogenetically diverse reductive dehalogenase-homologous genes in deep subseafloor sedimentary metagenomes.</title>
        <authorList>
            <person name="Kawai M."/>
            <person name="Futagami T."/>
            <person name="Toyoda A."/>
            <person name="Takaki Y."/>
            <person name="Nishi S."/>
            <person name="Hori S."/>
            <person name="Arai W."/>
            <person name="Tsubouchi T."/>
            <person name="Morono Y."/>
            <person name="Uchiyama I."/>
            <person name="Ito T."/>
            <person name="Fujiyama A."/>
            <person name="Inagaki F."/>
            <person name="Takami H."/>
        </authorList>
    </citation>
    <scope>NUCLEOTIDE SEQUENCE</scope>
    <source>
        <strain evidence="2">Expedition CK06-06</strain>
    </source>
</reference>
<dbReference type="InterPro" id="IPR029000">
    <property type="entry name" value="Cyclophilin-like_dom_sf"/>
</dbReference>
<evidence type="ECO:0000313" key="2">
    <source>
        <dbReference type="EMBL" id="GAI49009.1"/>
    </source>
</evidence>
<name>X1R0E2_9ZZZZ</name>
<accession>X1R0E2</accession>
<protein>
    <recommendedName>
        <fullName evidence="1">Cyclophilin TM1367-like domain-containing protein</fullName>
    </recommendedName>
</protein>
<proteinExistence type="predicted"/>